<evidence type="ECO:0000256" key="10">
    <source>
        <dbReference type="ARBA" id="ARBA00023284"/>
    </source>
</evidence>
<dbReference type="GO" id="GO:0009986">
    <property type="term" value="C:cell surface"/>
    <property type="evidence" value="ECO:0007669"/>
    <property type="project" value="TreeGrafter"/>
</dbReference>
<dbReference type="InterPro" id="IPR017937">
    <property type="entry name" value="Thioredoxin_CS"/>
</dbReference>
<evidence type="ECO:0000256" key="3">
    <source>
        <dbReference type="ARBA" id="ARBA00006347"/>
    </source>
</evidence>
<evidence type="ECO:0000256" key="5">
    <source>
        <dbReference type="ARBA" id="ARBA00022729"/>
    </source>
</evidence>
<dbReference type="FunFam" id="3.40.30.10:FF:000023">
    <property type="entry name" value="Protein disulfide-isomerase"/>
    <property type="match status" value="1"/>
</dbReference>
<dbReference type="InterPro" id="IPR005788">
    <property type="entry name" value="PDI_thioredoxin-like_dom"/>
</dbReference>
<evidence type="ECO:0000256" key="11">
    <source>
        <dbReference type="PIRSR" id="PIRSR605792-51"/>
    </source>
</evidence>
<evidence type="ECO:0000256" key="2">
    <source>
        <dbReference type="ARBA" id="ARBA00004319"/>
    </source>
</evidence>
<dbReference type="EC" id="5.3.4.1" evidence="4 13"/>
<evidence type="ECO:0000256" key="9">
    <source>
        <dbReference type="ARBA" id="ARBA00023235"/>
    </source>
</evidence>
<dbReference type="GO" id="GO:0006457">
    <property type="term" value="P:protein folding"/>
    <property type="evidence" value="ECO:0007669"/>
    <property type="project" value="TreeGrafter"/>
</dbReference>
<dbReference type="FunFam" id="3.40.30.10:FF:000027">
    <property type="entry name" value="protein disulfide-isomerase A2"/>
    <property type="match status" value="1"/>
</dbReference>
<dbReference type="Pfam" id="PF00085">
    <property type="entry name" value="Thioredoxin"/>
    <property type="match status" value="3"/>
</dbReference>
<dbReference type="SUPFAM" id="SSF52833">
    <property type="entry name" value="Thioredoxin-like"/>
    <property type="match status" value="5"/>
</dbReference>
<dbReference type="PROSITE" id="PS51352">
    <property type="entry name" value="THIOREDOXIN_2"/>
    <property type="match status" value="3"/>
</dbReference>
<dbReference type="EnsemblMetazoa" id="G32633.10">
    <property type="protein sequence ID" value="G32633.10:cds"/>
    <property type="gene ID" value="G32633"/>
</dbReference>
<feature type="signal peptide" evidence="13">
    <location>
        <begin position="1"/>
        <end position="23"/>
    </location>
</feature>
<dbReference type="AlphaFoldDB" id="A0A8W8MAZ0"/>
<reference evidence="15" key="1">
    <citation type="submission" date="2022-08" db="UniProtKB">
        <authorList>
            <consortium name="EnsemblMetazoa"/>
        </authorList>
    </citation>
    <scope>IDENTIFICATION</scope>
    <source>
        <strain evidence="15">05x7-T-G4-1.051#20</strain>
    </source>
</reference>
<dbReference type="EnsemblMetazoa" id="G32633.13">
    <property type="protein sequence ID" value="G32633.13:cds"/>
    <property type="gene ID" value="G32633"/>
</dbReference>
<organism evidence="15 16">
    <name type="scientific">Magallana gigas</name>
    <name type="common">Pacific oyster</name>
    <name type="synonym">Crassostrea gigas</name>
    <dbReference type="NCBI Taxonomy" id="29159"/>
    <lineage>
        <taxon>Eukaryota</taxon>
        <taxon>Metazoa</taxon>
        <taxon>Spiralia</taxon>
        <taxon>Lophotrochozoa</taxon>
        <taxon>Mollusca</taxon>
        <taxon>Bivalvia</taxon>
        <taxon>Autobranchia</taxon>
        <taxon>Pteriomorphia</taxon>
        <taxon>Ostreida</taxon>
        <taxon>Ostreoidea</taxon>
        <taxon>Ostreidae</taxon>
        <taxon>Magallana</taxon>
    </lineage>
</organism>
<dbReference type="GO" id="GO:0034976">
    <property type="term" value="P:response to endoplasmic reticulum stress"/>
    <property type="evidence" value="ECO:0007669"/>
    <property type="project" value="TreeGrafter"/>
</dbReference>
<dbReference type="InterPro" id="IPR013766">
    <property type="entry name" value="Thioredoxin_domain"/>
</dbReference>
<evidence type="ECO:0000256" key="1">
    <source>
        <dbReference type="ARBA" id="ARBA00001182"/>
    </source>
</evidence>
<dbReference type="PRINTS" id="PR00421">
    <property type="entry name" value="THIOREDOXIN"/>
</dbReference>
<dbReference type="EnsemblMetazoa" id="G32633.2">
    <property type="protein sequence ID" value="G32633.2:cds"/>
    <property type="gene ID" value="G32633"/>
</dbReference>
<keyword evidence="5 13" id="KW-0732">Signal</keyword>
<dbReference type="FunFam" id="3.40.30.10:FF:000017">
    <property type="entry name" value="Protein disulfide-isomerase A4"/>
    <property type="match status" value="1"/>
</dbReference>
<feature type="chain" id="PRO_5042311047" description="Protein disulfide-isomerase" evidence="13">
    <location>
        <begin position="24"/>
        <end position="622"/>
    </location>
</feature>
<sequence>MAWKKYLWLLTVIALLTVSSVKAEDDDDDTVEEKEDEEKEESDVLVLTKDNFDKVINDNDNVMVEFYAPWCGHCKSLEPLYAKAAQVLKTWDPPVPLAKVDATIESDLASRFDVSGYPTLKFFKKGVPYDYDDARTTEGLIRYVKERSAPDWKPPPEAVVTLTKDNFKDFINNDLSLVEFYAPWCGHCKALAPSYEKAAKQLNIQSEPIPLGKVDATVETELASEYEVSGYPTLFLFRKGKKYEYNGPRDETGIVNYMIMQQGEASKLKLSVKDVKSSMKQDEIYVMGFFDNLNDPKLRMYMDAANAMREEFSFGHTLDPKIGDAYKTNPQTVLVFTPERYYTKYEPKWHVMKLDDIKDEGDIVEFVRKREVPLVGQYKANNIKLYQKYRPLCFVFYTVDWSFDHREATQLWRNKVAKIANNHKEVKFAIADEDEHSHLLAEFGLDDSGEEINIACYGPDGKKYPMEPMEEWEDDEVEEYITKMKKGKLTPHLKSQPIPKRQDSPVKTVVGKSFDKIVKDKSKDVLIELYAPWCGHCKQLEPIYKELATKVKKEKNLVIAKMDATANDVPEAFKAEGFPTIYFAPSNNKENPVKYSGGRTVDDFMKYLKEHATVAFKGKDEL</sequence>
<dbReference type="OMA" id="FRSKHEP"/>
<evidence type="ECO:0000313" key="16">
    <source>
        <dbReference type="Proteomes" id="UP000005408"/>
    </source>
</evidence>
<proteinExistence type="inferred from homology"/>
<dbReference type="PROSITE" id="PS00194">
    <property type="entry name" value="THIOREDOXIN_1"/>
    <property type="match status" value="3"/>
</dbReference>
<name>A0A8W8MAZ0_MAGGI</name>
<dbReference type="Pfam" id="PF13848">
    <property type="entry name" value="Thioredoxin_6"/>
    <property type="match status" value="1"/>
</dbReference>
<dbReference type="Gene3D" id="3.40.30.10">
    <property type="entry name" value="Glutaredoxin"/>
    <property type="match status" value="5"/>
</dbReference>
<keyword evidence="6" id="KW-0677">Repeat</keyword>
<dbReference type="FunFam" id="3.40.30.10:FF:000076">
    <property type="entry name" value="Protein disulfide-isomerase A4"/>
    <property type="match status" value="1"/>
</dbReference>
<comment type="catalytic activity">
    <reaction evidence="1 13">
        <text>Catalyzes the rearrangement of -S-S- bonds in proteins.</text>
        <dbReference type="EC" id="5.3.4.1"/>
    </reaction>
</comment>
<dbReference type="GO" id="GO:0003756">
    <property type="term" value="F:protein disulfide isomerase activity"/>
    <property type="evidence" value="ECO:0007669"/>
    <property type="project" value="UniProtKB-EC"/>
</dbReference>
<dbReference type="CDD" id="cd02961">
    <property type="entry name" value="PDI_a_family"/>
    <property type="match status" value="2"/>
</dbReference>
<evidence type="ECO:0000256" key="4">
    <source>
        <dbReference type="ARBA" id="ARBA00012723"/>
    </source>
</evidence>
<evidence type="ECO:0000259" key="14">
    <source>
        <dbReference type="PROSITE" id="PS51352"/>
    </source>
</evidence>
<keyword evidence="10 11" id="KW-0676">Redox-active center</keyword>
<keyword evidence="9 13" id="KW-0413">Isomerase</keyword>
<dbReference type="Proteomes" id="UP000005408">
    <property type="component" value="Unassembled WGS sequence"/>
</dbReference>
<dbReference type="PANTHER" id="PTHR18929:SF210">
    <property type="entry name" value="PROTEIN DISULFIDE-ISOMERASE A4"/>
    <property type="match status" value="1"/>
</dbReference>
<evidence type="ECO:0000256" key="13">
    <source>
        <dbReference type="RuleBase" id="RU361130"/>
    </source>
</evidence>
<dbReference type="OrthoDB" id="427280at2759"/>
<feature type="disulfide bond" description="Redox-active" evidence="11">
    <location>
        <begin position="534"/>
        <end position="537"/>
    </location>
</feature>
<keyword evidence="16" id="KW-1185">Reference proteome</keyword>
<dbReference type="EnsemblMetazoa" id="G32633.19">
    <property type="protein sequence ID" value="G32633.19:cds"/>
    <property type="gene ID" value="G32633"/>
</dbReference>
<feature type="disulfide bond" description="Redox-active" evidence="11">
    <location>
        <begin position="185"/>
        <end position="188"/>
    </location>
</feature>
<comment type="subcellular location">
    <subcellularLocation>
        <location evidence="2">Endoplasmic reticulum lumen</location>
    </subcellularLocation>
</comment>
<keyword evidence="7" id="KW-0256">Endoplasmic reticulum</keyword>
<keyword evidence="8 11" id="KW-1015">Disulfide bond</keyword>
<dbReference type="PANTHER" id="PTHR18929">
    <property type="entry name" value="PROTEIN DISULFIDE ISOMERASE"/>
    <property type="match status" value="1"/>
</dbReference>
<evidence type="ECO:0000256" key="8">
    <source>
        <dbReference type="ARBA" id="ARBA00023157"/>
    </source>
</evidence>
<dbReference type="InterPro" id="IPR005792">
    <property type="entry name" value="Prot_disulphide_isomerase"/>
</dbReference>
<feature type="domain" description="Thioredoxin" evidence="14">
    <location>
        <begin position="151"/>
        <end position="295"/>
    </location>
</feature>
<comment type="similarity">
    <text evidence="3 12">Belongs to the protein disulfide isomerase family.</text>
</comment>
<evidence type="ECO:0000256" key="6">
    <source>
        <dbReference type="ARBA" id="ARBA00022737"/>
    </source>
</evidence>
<dbReference type="GO" id="GO:0005788">
    <property type="term" value="C:endoplasmic reticulum lumen"/>
    <property type="evidence" value="ECO:0007669"/>
    <property type="project" value="UniProtKB-SubCell"/>
</dbReference>
<feature type="domain" description="Thioredoxin" evidence="14">
    <location>
        <begin position="12"/>
        <end position="149"/>
    </location>
</feature>
<feature type="domain" description="Thioredoxin" evidence="14">
    <location>
        <begin position="484"/>
        <end position="613"/>
    </location>
</feature>
<dbReference type="NCBIfam" id="TIGR01126">
    <property type="entry name" value="pdi_dom"/>
    <property type="match status" value="3"/>
</dbReference>
<dbReference type="CDD" id="cd02995">
    <property type="entry name" value="PDI_a_PDI_a'_C"/>
    <property type="match status" value="1"/>
</dbReference>
<dbReference type="NCBIfam" id="TIGR01130">
    <property type="entry name" value="ER_PDI_fam"/>
    <property type="match status" value="1"/>
</dbReference>
<evidence type="ECO:0000256" key="12">
    <source>
        <dbReference type="RuleBase" id="RU004208"/>
    </source>
</evidence>
<dbReference type="EnsemblMetazoa" id="G32633.14">
    <property type="protein sequence ID" value="G32633.14:cds"/>
    <property type="gene ID" value="G32633"/>
</dbReference>
<evidence type="ECO:0000256" key="7">
    <source>
        <dbReference type="ARBA" id="ARBA00022824"/>
    </source>
</evidence>
<dbReference type="InterPro" id="IPR036249">
    <property type="entry name" value="Thioredoxin-like_sf"/>
</dbReference>
<accession>A0A8W8MAZ0</accession>
<evidence type="ECO:0000313" key="15">
    <source>
        <dbReference type="EnsemblMetazoa" id="G32633.13:cds"/>
    </source>
</evidence>
<protein>
    <recommendedName>
        <fullName evidence="4 13">Protein disulfide-isomerase</fullName>
        <ecNumber evidence="4 13">5.3.4.1</ecNumber>
    </recommendedName>
</protein>